<gene>
    <name evidence="1" type="ORF">MM415A01518_0005</name>
    <name evidence="2" type="ORF">MM415B03252_0010</name>
</gene>
<dbReference type="EMBL" id="MT143015">
    <property type="protein sequence ID" value="QJA91815.1"/>
    <property type="molecule type" value="Genomic_DNA"/>
</dbReference>
<dbReference type="AlphaFoldDB" id="A0A6M3K2K0"/>
<evidence type="ECO:0000313" key="2">
    <source>
        <dbReference type="EMBL" id="QJA91815.1"/>
    </source>
</evidence>
<reference evidence="1" key="1">
    <citation type="submission" date="2020-03" db="EMBL/GenBank/DDBJ databases">
        <title>The deep terrestrial virosphere.</title>
        <authorList>
            <person name="Holmfeldt K."/>
            <person name="Nilsson E."/>
            <person name="Simone D."/>
            <person name="Lopez-Fernandez M."/>
            <person name="Wu X."/>
            <person name="de Brujin I."/>
            <person name="Lundin D."/>
            <person name="Andersson A."/>
            <person name="Bertilsson S."/>
            <person name="Dopson M."/>
        </authorList>
    </citation>
    <scope>NUCLEOTIDE SEQUENCE</scope>
    <source>
        <strain evidence="1">MM415A01518</strain>
        <strain evidence="2">MM415B03252</strain>
    </source>
</reference>
<name>A0A6M3K2K0_9ZZZZ</name>
<evidence type="ECO:0000313" key="1">
    <source>
        <dbReference type="EMBL" id="QJA76389.1"/>
    </source>
</evidence>
<accession>A0A6M3K2K0</accession>
<proteinExistence type="predicted"/>
<protein>
    <submittedName>
        <fullName evidence="1">Uncharacterized protein</fullName>
    </submittedName>
</protein>
<organism evidence="1">
    <name type="scientific">viral metagenome</name>
    <dbReference type="NCBI Taxonomy" id="1070528"/>
    <lineage>
        <taxon>unclassified sequences</taxon>
        <taxon>metagenomes</taxon>
        <taxon>organismal metagenomes</taxon>
    </lineage>
</organism>
<dbReference type="EMBL" id="MT142222">
    <property type="protein sequence ID" value="QJA76389.1"/>
    <property type="molecule type" value="Genomic_DNA"/>
</dbReference>
<sequence>MGYKEDSKIDIYNLHTELAGQSQIYIEYAEQYADAVAEMMRCQEKVSVIKTEGKKKIDEVKAQLDTDARQFPGKYGLDVDKKPTETAISNAIIIHKEFRTIQEKVAAEIHEVVEAHIEAVRKKELLEGVKVAFSHRKSALEKECELFLSGYYADPKIPKIYKEENEMVVRKAIEQSLSEGSRPFRKRRIV</sequence>